<name>A0AC61Y5J2_9FLAO</name>
<keyword evidence="2" id="KW-1185">Reference proteome</keyword>
<gene>
    <name evidence="1" type="primary">fabG_4</name>
    <name evidence="1" type="ORF">FVB9532_01022</name>
</gene>
<organism evidence="1 2">
    <name type="scientific">Mesonia oceanica</name>
    <dbReference type="NCBI Taxonomy" id="2687242"/>
    <lineage>
        <taxon>Bacteria</taxon>
        <taxon>Pseudomonadati</taxon>
        <taxon>Bacteroidota</taxon>
        <taxon>Flavobacteriia</taxon>
        <taxon>Flavobacteriales</taxon>
        <taxon>Flavobacteriaceae</taxon>
        <taxon>Mesonia</taxon>
    </lineage>
</organism>
<accession>A0AC61Y5J2</accession>
<sequence length="226" mass="24776">MKRIIITGTSRGIGFEMVKLLAQQDCEILALSRNDQPVKELNLDNVTTFSFDLSSAEDLTKVEGFLKDNWKRVDVLINNAGKLVNKNFEEITSEELMAVYQTNTLGAFQLTQKVVPFMKTDGHVVNISTMGGVQGSVKFPGLAAYSSSKAAIITLTELLAEEYKEKGPAFNVLALGAVKTEMLEEAFPGYEPPTTAEEMAAYIVDFALTGNKYYNGKLLQVSNSTP</sequence>
<evidence type="ECO:0000313" key="2">
    <source>
        <dbReference type="Proteomes" id="UP000356253"/>
    </source>
</evidence>
<reference evidence="1" key="1">
    <citation type="submission" date="2019-09" db="EMBL/GenBank/DDBJ databases">
        <authorList>
            <person name="Rodrigo-Torres L."/>
            <person name="Arahal R. D."/>
            <person name="Lucena T."/>
        </authorList>
    </citation>
    <scope>NUCLEOTIDE SEQUENCE</scope>
    <source>
        <strain evidence="1">ISS653</strain>
    </source>
</reference>
<evidence type="ECO:0000313" key="1">
    <source>
        <dbReference type="EMBL" id="VVU99763.1"/>
    </source>
</evidence>
<proteinExistence type="predicted"/>
<keyword evidence="1" id="KW-0560">Oxidoreductase</keyword>
<dbReference type="EMBL" id="CABVMM010000003">
    <property type="protein sequence ID" value="VVU99763.1"/>
    <property type="molecule type" value="Genomic_DNA"/>
</dbReference>
<protein>
    <submittedName>
        <fullName evidence="1">3-oxoacyl-[acyl-carrier-protein] reductase FabG</fullName>
        <ecNumber evidence="1">1.1.1.100</ecNumber>
    </submittedName>
</protein>
<dbReference type="EC" id="1.1.1.100" evidence="1"/>
<dbReference type="Proteomes" id="UP000356253">
    <property type="component" value="Unassembled WGS sequence"/>
</dbReference>
<comment type="caution">
    <text evidence="1">The sequence shown here is derived from an EMBL/GenBank/DDBJ whole genome shotgun (WGS) entry which is preliminary data.</text>
</comment>